<organism evidence="1">
    <name type="scientific">Culex pipiens</name>
    <name type="common">House mosquito</name>
    <dbReference type="NCBI Taxonomy" id="7175"/>
    <lineage>
        <taxon>Eukaryota</taxon>
        <taxon>Metazoa</taxon>
        <taxon>Ecdysozoa</taxon>
        <taxon>Arthropoda</taxon>
        <taxon>Hexapoda</taxon>
        <taxon>Insecta</taxon>
        <taxon>Pterygota</taxon>
        <taxon>Neoptera</taxon>
        <taxon>Endopterygota</taxon>
        <taxon>Diptera</taxon>
        <taxon>Nematocera</taxon>
        <taxon>Culicoidea</taxon>
        <taxon>Culicidae</taxon>
        <taxon>Culicinae</taxon>
        <taxon>Culicini</taxon>
        <taxon>Culex</taxon>
        <taxon>Culex</taxon>
    </lineage>
</organism>
<dbReference type="EMBL" id="HBUE01033452">
    <property type="protein sequence ID" value="CAG6457838.1"/>
    <property type="molecule type" value="Transcribed_RNA"/>
</dbReference>
<dbReference type="EMBL" id="HBUE01033451">
    <property type="protein sequence ID" value="CAG6457837.1"/>
    <property type="molecule type" value="Transcribed_RNA"/>
</dbReference>
<dbReference type="AlphaFoldDB" id="A0A8D8ANR8"/>
<name>A0A8D8ANR8_CULPI</name>
<dbReference type="EMBL" id="HBUE01033459">
    <property type="protein sequence ID" value="CAG6457845.1"/>
    <property type="molecule type" value="Transcribed_RNA"/>
</dbReference>
<evidence type="ECO:0000313" key="1">
    <source>
        <dbReference type="EMBL" id="CAG6457837.1"/>
    </source>
</evidence>
<reference evidence="1" key="1">
    <citation type="submission" date="2021-05" db="EMBL/GenBank/DDBJ databases">
        <authorList>
            <person name="Alioto T."/>
            <person name="Alioto T."/>
            <person name="Gomez Garrido J."/>
        </authorList>
    </citation>
    <scope>NUCLEOTIDE SEQUENCE</scope>
</reference>
<dbReference type="EMBL" id="HBUE01033456">
    <property type="protein sequence ID" value="CAG6457841.1"/>
    <property type="molecule type" value="Transcribed_RNA"/>
</dbReference>
<dbReference type="EMBL" id="HBUE01033453">
    <property type="protein sequence ID" value="CAG6457840.1"/>
    <property type="molecule type" value="Transcribed_RNA"/>
</dbReference>
<accession>A0A8D8ANR8</accession>
<dbReference type="EMBL" id="HBUE01033446">
    <property type="protein sequence ID" value="CAG6457834.1"/>
    <property type="molecule type" value="Transcribed_RNA"/>
</dbReference>
<protein>
    <submittedName>
        <fullName evidence="1">(northern house mosquito) hypothetical protein</fullName>
    </submittedName>
</protein>
<sequence length="104" mass="11780">MALPLVVVLDEVDRIGDDLSLLHLLVADGTLGLEDSCKWFVGGRFSLYSDDASRSLALVIDCVEPADRRSWRDSACWKRCSSDPIRFAEHFLQRGGRCLTRRWP</sequence>
<dbReference type="EMBL" id="HBUE01033448">
    <property type="protein sequence ID" value="CAG6457835.1"/>
    <property type="molecule type" value="Transcribed_RNA"/>
</dbReference>
<proteinExistence type="predicted"/>